<evidence type="ECO:0000256" key="7">
    <source>
        <dbReference type="ARBA" id="ARBA00022823"/>
    </source>
</evidence>
<comment type="cofactor">
    <cofactor evidence="1 10">
        <name>(R)-lipoate</name>
        <dbReference type="ChEBI" id="CHEBI:83088"/>
    </cofactor>
</comment>
<dbReference type="InterPro" id="IPR000089">
    <property type="entry name" value="Biotin_lipoyl"/>
</dbReference>
<comment type="function">
    <text evidence="2">E2 component of the 2-oxoglutarate dehydrogenase (OGDH) complex which catalyzes the second step in the conversion of 2-oxoglutarate to succinyl-CoA and CO(2).</text>
</comment>
<evidence type="ECO:0000256" key="4">
    <source>
        <dbReference type="ARBA" id="ARBA00007317"/>
    </source>
</evidence>
<dbReference type="GO" id="GO:0031405">
    <property type="term" value="F:lipoic acid binding"/>
    <property type="evidence" value="ECO:0007669"/>
    <property type="project" value="TreeGrafter"/>
</dbReference>
<evidence type="ECO:0000256" key="11">
    <source>
        <dbReference type="SAM" id="MobiDB-lite"/>
    </source>
</evidence>
<evidence type="ECO:0000256" key="5">
    <source>
        <dbReference type="ARBA" id="ARBA00011666"/>
    </source>
</evidence>
<comment type="pathway">
    <text evidence="3">Amino-acid degradation; L-lysine degradation via saccharopine pathway; glutaryl-CoA from L-lysine: step 6/6.</text>
</comment>
<feature type="region of interest" description="Disordered" evidence="11">
    <location>
        <begin position="81"/>
        <end position="179"/>
    </location>
</feature>
<dbReference type="PANTHER" id="PTHR43178">
    <property type="entry name" value="DIHYDROLIPOAMIDE ACETYLTRANSFERASE COMPONENT OF PYRUVATE DEHYDROGENASE COMPLEX"/>
    <property type="match status" value="1"/>
</dbReference>
<dbReference type="Pfam" id="PF00198">
    <property type="entry name" value="2-oxoacid_dh"/>
    <property type="match status" value="1"/>
</dbReference>
<dbReference type="EMBL" id="JALHBS010000016">
    <property type="protein sequence ID" value="MCP3054006.1"/>
    <property type="molecule type" value="Genomic_DNA"/>
</dbReference>
<evidence type="ECO:0000256" key="2">
    <source>
        <dbReference type="ARBA" id="ARBA00004052"/>
    </source>
</evidence>
<dbReference type="GO" id="GO:0016407">
    <property type="term" value="F:acetyltransferase activity"/>
    <property type="evidence" value="ECO:0007669"/>
    <property type="project" value="TreeGrafter"/>
</dbReference>
<evidence type="ECO:0000313" key="15">
    <source>
        <dbReference type="Proteomes" id="UP001155220"/>
    </source>
</evidence>
<dbReference type="PANTHER" id="PTHR43178:SF5">
    <property type="entry name" value="LIPOAMIDE ACYLTRANSFERASE COMPONENT OF BRANCHED-CHAIN ALPHA-KETO ACID DEHYDROGENASE COMPLEX, MITOCHONDRIAL"/>
    <property type="match status" value="1"/>
</dbReference>
<feature type="domain" description="Lipoyl-binding" evidence="12">
    <location>
        <begin position="3"/>
        <end position="78"/>
    </location>
</feature>
<dbReference type="Gene3D" id="2.40.50.100">
    <property type="match status" value="1"/>
</dbReference>
<comment type="catalytic activity">
    <reaction evidence="9">
        <text>N(6)-[(R)-dihydrolipoyl]-L-lysyl-[protein] + succinyl-CoA = N(6)-[(R)-S(8)-succinyldihydrolipoyl]-L-lysyl-[protein] + CoA</text>
        <dbReference type="Rhea" id="RHEA:15213"/>
        <dbReference type="Rhea" id="RHEA-COMP:10475"/>
        <dbReference type="Rhea" id="RHEA-COMP:20092"/>
        <dbReference type="ChEBI" id="CHEBI:57287"/>
        <dbReference type="ChEBI" id="CHEBI:57292"/>
        <dbReference type="ChEBI" id="CHEBI:83100"/>
        <dbReference type="ChEBI" id="CHEBI:83120"/>
        <dbReference type="EC" id="2.3.1.61"/>
    </reaction>
</comment>
<protein>
    <recommendedName>
        <fullName evidence="10">Dihydrolipoamide acetyltransferase component of pyruvate dehydrogenase complex</fullName>
        <ecNumber evidence="10">2.3.1.-</ecNumber>
    </recommendedName>
</protein>
<dbReference type="InterPro" id="IPR036625">
    <property type="entry name" value="E3-bd_dom_sf"/>
</dbReference>
<dbReference type="InterPro" id="IPR023213">
    <property type="entry name" value="CAT-like_dom_sf"/>
</dbReference>
<dbReference type="Gene3D" id="3.30.559.10">
    <property type="entry name" value="Chloramphenicol acetyltransferase-like domain"/>
    <property type="match status" value="1"/>
</dbReference>
<dbReference type="Pfam" id="PF02817">
    <property type="entry name" value="E3_binding"/>
    <property type="match status" value="1"/>
</dbReference>
<dbReference type="SUPFAM" id="SSF51230">
    <property type="entry name" value="Single hybrid motif"/>
    <property type="match status" value="1"/>
</dbReference>
<accession>A0A9X2H4M8</accession>
<dbReference type="PROSITE" id="PS50968">
    <property type="entry name" value="BIOTINYL_LIPOYL"/>
    <property type="match status" value="1"/>
</dbReference>
<dbReference type="InterPro" id="IPR001078">
    <property type="entry name" value="2-oxoacid_DH_actylTfrase"/>
</dbReference>
<dbReference type="InterPro" id="IPR011053">
    <property type="entry name" value="Single_hybrid_motif"/>
</dbReference>
<gene>
    <name evidence="14" type="ORF">MJ956_02435</name>
</gene>
<evidence type="ECO:0000256" key="9">
    <source>
        <dbReference type="ARBA" id="ARBA00052761"/>
    </source>
</evidence>
<dbReference type="Proteomes" id="UP001155220">
    <property type="component" value="Unassembled WGS sequence"/>
</dbReference>
<evidence type="ECO:0000256" key="8">
    <source>
        <dbReference type="ARBA" id="ARBA00023315"/>
    </source>
</evidence>
<organism evidence="14 15">
    <name type="scientific">Aurantimonas marianensis</name>
    <dbReference type="NCBI Taxonomy" id="2920428"/>
    <lineage>
        <taxon>Bacteria</taxon>
        <taxon>Pseudomonadati</taxon>
        <taxon>Pseudomonadota</taxon>
        <taxon>Alphaproteobacteria</taxon>
        <taxon>Hyphomicrobiales</taxon>
        <taxon>Aurantimonadaceae</taxon>
        <taxon>Aurantimonas</taxon>
    </lineage>
</organism>
<dbReference type="RefSeq" id="WP_253962892.1">
    <property type="nucleotide sequence ID" value="NZ_JALHBS010000016.1"/>
</dbReference>
<dbReference type="Gene3D" id="4.10.320.10">
    <property type="entry name" value="E3-binding domain"/>
    <property type="match status" value="1"/>
</dbReference>
<dbReference type="SUPFAM" id="SSF47005">
    <property type="entry name" value="Peripheral subunit-binding domain of 2-oxo acid dehydrogenase complex"/>
    <property type="match status" value="1"/>
</dbReference>
<feature type="domain" description="Peripheral subunit-binding (PSBD)" evidence="13">
    <location>
        <begin position="174"/>
        <end position="211"/>
    </location>
</feature>
<dbReference type="GO" id="GO:0005737">
    <property type="term" value="C:cytoplasm"/>
    <property type="evidence" value="ECO:0007669"/>
    <property type="project" value="TreeGrafter"/>
</dbReference>
<evidence type="ECO:0000256" key="6">
    <source>
        <dbReference type="ARBA" id="ARBA00022679"/>
    </source>
</evidence>
<keyword evidence="15" id="KW-1185">Reference proteome</keyword>
<comment type="caution">
    <text evidence="14">The sequence shown here is derived from an EMBL/GenBank/DDBJ whole genome shotgun (WGS) entry which is preliminary data.</text>
</comment>
<dbReference type="InterPro" id="IPR050743">
    <property type="entry name" value="2-oxoacid_DH_E2_comp"/>
</dbReference>
<evidence type="ECO:0000256" key="3">
    <source>
        <dbReference type="ARBA" id="ARBA00005145"/>
    </source>
</evidence>
<evidence type="ECO:0000259" key="12">
    <source>
        <dbReference type="PROSITE" id="PS50968"/>
    </source>
</evidence>
<dbReference type="FunFam" id="3.30.559.10:FF:000007">
    <property type="entry name" value="Dihydrolipoamide acetyltransferase component of pyruvate dehydrogenase complex"/>
    <property type="match status" value="1"/>
</dbReference>
<dbReference type="GO" id="GO:0004149">
    <property type="term" value="F:dihydrolipoyllysine-residue succinyltransferase activity"/>
    <property type="evidence" value="ECO:0007669"/>
    <property type="project" value="UniProtKB-EC"/>
</dbReference>
<evidence type="ECO:0000313" key="14">
    <source>
        <dbReference type="EMBL" id="MCP3054006.1"/>
    </source>
</evidence>
<dbReference type="SUPFAM" id="SSF52777">
    <property type="entry name" value="CoA-dependent acyltransferases"/>
    <property type="match status" value="1"/>
</dbReference>
<dbReference type="AlphaFoldDB" id="A0A9X2H4M8"/>
<sequence length="461" mass="48370">MGTYTIKLPDVGEGVAEAELVEWHVAIGDPVKEDMVLAAVMTDKATVDVPSPVDGTVKWLGGEVGDTLAVGAALVKLVVEGEGGTNEPDENPSEVAEKTGGEPQAPPKTGAPDANDGKTDANDAEGGRAQSAKADGKAAGPTTGRPAETAAAHPTARSGAAGGGLPRKPGEKPLASPAVRRRAMEAGVDLRRVAGSGPAGRISQTDLDAYLEGGGQPSTARGLVADTSVNDVRIVGLRRKIAEKMALAKSRIAHITYVEEIDVEALEELRAALNRDRREDHPKLTLLPFLMRAMVIAIRDQPALNALYDDDAGILHQHGGVHIGIAAQTDSGLVVPVVRHAEARDIWGCAAEVARLGEAAKAGSTKREELSGSTITITSLGALGGIATTPVINHPEVAIVGVNKMEVRPVWDGSRFIPRKRMNLSSSFDHRVIDGWDAARFVQRIKALLENPAMIFVEEGR</sequence>
<keyword evidence="6 10" id="KW-0808">Transferase</keyword>
<name>A0A9X2H4M8_9HYPH</name>
<dbReference type="PROSITE" id="PS00189">
    <property type="entry name" value="LIPOYL"/>
    <property type="match status" value="1"/>
</dbReference>
<dbReference type="Pfam" id="PF00364">
    <property type="entry name" value="Biotin_lipoyl"/>
    <property type="match status" value="1"/>
</dbReference>
<comment type="similarity">
    <text evidence="4 10">Belongs to the 2-oxoacid dehydrogenase family.</text>
</comment>
<evidence type="ECO:0000256" key="1">
    <source>
        <dbReference type="ARBA" id="ARBA00001938"/>
    </source>
</evidence>
<keyword evidence="7 10" id="KW-0450">Lipoyl</keyword>
<comment type="subunit">
    <text evidence="5">Forms a 24-polypeptide structural core with octahedral symmetry. Part of the 2-oxoglutarate dehydrogenase (OGDH) complex composed of E1 (2-oxoglutarate dehydrogenase), E2 (dihydrolipoamide succinyltransferase) and E3 (dihydrolipoamide dehydrogenase); the complex contains multiple copies of the three enzymatic components (E1, E2 and E3).</text>
</comment>
<dbReference type="CDD" id="cd06849">
    <property type="entry name" value="lipoyl_domain"/>
    <property type="match status" value="1"/>
</dbReference>
<dbReference type="InterPro" id="IPR003016">
    <property type="entry name" value="2-oxoA_DH_lipoyl-BS"/>
</dbReference>
<dbReference type="PROSITE" id="PS51826">
    <property type="entry name" value="PSBD"/>
    <property type="match status" value="1"/>
</dbReference>
<keyword evidence="8 10" id="KW-0012">Acyltransferase</keyword>
<proteinExistence type="inferred from homology"/>
<evidence type="ECO:0000259" key="13">
    <source>
        <dbReference type="PROSITE" id="PS51826"/>
    </source>
</evidence>
<dbReference type="InterPro" id="IPR004167">
    <property type="entry name" value="PSBD"/>
</dbReference>
<dbReference type="EC" id="2.3.1.-" evidence="10"/>
<evidence type="ECO:0000256" key="10">
    <source>
        <dbReference type="RuleBase" id="RU003423"/>
    </source>
</evidence>
<reference evidence="14" key="1">
    <citation type="submission" date="2022-03" db="EMBL/GenBank/DDBJ databases">
        <title>Aurantimonas Liuensis sp. Nov., isolated from the hadal seawater of the Mariana Trench.</title>
        <authorList>
            <person name="Liu R."/>
        </authorList>
    </citation>
    <scope>NUCLEOTIDE SEQUENCE</scope>
    <source>
        <strain evidence="14">LRZ36</strain>
    </source>
</reference>